<dbReference type="InterPro" id="IPR017451">
    <property type="entry name" value="F-box-assoc_interact_dom"/>
</dbReference>
<dbReference type="InterPro" id="IPR036047">
    <property type="entry name" value="F-box-like_dom_sf"/>
</dbReference>
<reference evidence="3 4" key="1">
    <citation type="journal article" date="2018" name="Nat. Genet.">
        <title>The Rosa genome provides new insights in the design of modern roses.</title>
        <authorList>
            <person name="Bendahmane M."/>
        </authorList>
    </citation>
    <scope>NUCLEOTIDE SEQUENCE [LARGE SCALE GENOMIC DNA]</scope>
    <source>
        <strain evidence="4">cv. Old Blush</strain>
    </source>
</reference>
<dbReference type="OMA" id="IITIGRC"/>
<sequence length="359" mass="41562">MEDDSETTVLLNEIICSEILPRLPVKTLLRFRCVCKSWSSLILNPGFATAYRNLCSGERKRSHLLFFTCESEYQKEQRVFSVQLNQEGSQRRATHVLTLKQLYQAQSTKGLVCFSLSKTSSSYLEVLDNRVHIFNPSTRHVVTLPQTSRVNLTVYVAHHFGFSSLTNEHKVLQIQRYKRGLIFNTFVLGTSTTWRQVEVDLADLPFDPLEFKFDTSSVSTYGAIHWLHPTLNIIVAFDMNGAERFKVVPIPDGIDLHDPLVRLDKVDGCLALIDGRKQQSYMKGLWILKDYKNHVWVKEDILFPFQNDIVRGLADLRLHQYNMKTKSYRLSQILLPEWRNDSRMLDMLTSYDEGIVPLR</sequence>
<keyword evidence="4" id="KW-1185">Reference proteome</keyword>
<feature type="domain" description="F-box associated beta-propeller type 3" evidence="2">
    <location>
        <begin position="64"/>
        <end position="311"/>
    </location>
</feature>
<dbReference type="Gene3D" id="1.20.1280.50">
    <property type="match status" value="1"/>
</dbReference>
<proteinExistence type="predicted"/>
<accession>A0A2P6QSH9</accession>
<feature type="domain" description="F-box" evidence="1">
    <location>
        <begin position="18"/>
        <end position="47"/>
    </location>
</feature>
<dbReference type="InterPro" id="IPR001810">
    <property type="entry name" value="F-box_dom"/>
</dbReference>
<evidence type="ECO:0000313" key="3">
    <source>
        <dbReference type="EMBL" id="PRQ37138.1"/>
    </source>
</evidence>
<dbReference type="EMBL" id="PDCK01000042">
    <property type="protein sequence ID" value="PRQ37138.1"/>
    <property type="molecule type" value="Genomic_DNA"/>
</dbReference>
<dbReference type="SUPFAM" id="SSF81383">
    <property type="entry name" value="F-box domain"/>
    <property type="match status" value="1"/>
</dbReference>
<dbReference type="Pfam" id="PF00646">
    <property type="entry name" value="F-box"/>
    <property type="match status" value="1"/>
</dbReference>
<dbReference type="PANTHER" id="PTHR31111:SF138">
    <property type="entry name" value="F-BOX ASSOCIATED DOMAIN-CONTAINING PROTEIN"/>
    <property type="match status" value="1"/>
</dbReference>
<comment type="caution">
    <text evidence="3">The sequence shown here is derived from an EMBL/GenBank/DDBJ whole genome shotgun (WGS) entry which is preliminary data.</text>
</comment>
<organism evidence="3 4">
    <name type="scientific">Rosa chinensis</name>
    <name type="common">China rose</name>
    <dbReference type="NCBI Taxonomy" id="74649"/>
    <lineage>
        <taxon>Eukaryota</taxon>
        <taxon>Viridiplantae</taxon>
        <taxon>Streptophyta</taxon>
        <taxon>Embryophyta</taxon>
        <taxon>Tracheophyta</taxon>
        <taxon>Spermatophyta</taxon>
        <taxon>Magnoliopsida</taxon>
        <taxon>eudicotyledons</taxon>
        <taxon>Gunneridae</taxon>
        <taxon>Pentapetalae</taxon>
        <taxon>rosids</taxon>
        <taxon>fabids</taxon>
        <taxon>Rosales</taxon>
        <taxon>Rosaceae</taxon>
        <taxon>Rosoideae</taxon>
        <taxon>Rosoideae incertae sedis</taxon>
        <taxon>Rosa</taxon>
    </lineage>
</organism>
<dbReference type="AlphaFoldDB" id="A0A2P6QSH9"/>
<evidence type="ECO:0000259" key="2">
    <source>
        <dbReference type="Pfam" id="PF08268"/>
    </source>
</evidence>
<dbReference type="OrthoDB" id="687122at2759"/>
<dbReference type="Gramene" id="PRQ37138">
    <property type="protein sequence ID" value="PRQ37138"/>
    <property type="gene ID" value="RchiOBHm_Chr4g0399251"/>
</dbReference>
<evidence type="ECO:0000259" key="1">
    <source>
        <dbReference type="Pfam" id="PF00646"/>
    </source>
</evidence>
<dbReference type="PANTHER" id="PTHR31111">
    <property type="entry name" value="BNAA05G37150D PROTEIN-RELATED"/>
    <property type="match status" value="1"/>
</dbReference>
<dbReference type="CDD" id="cd22157">
    <property type="entry name" value="F-box_AtFBW1-like"/>
    <property type="match status" value="1"/>
</dbReference>
<evidence type="ECO:0000313" key="4">
    <source>
        <dbReference type="Proteomes" id="UP000238479"/>
    </source>
</evidence>
<protein>
    <submittedName>
        <fullName evidence="3">Putative F-box domain-containing protein</fullName>
    </submittedName>
</protein>
<gene>
    <name evidence="3" type="ORF">RchiOBHm_Chr4g0399251</name>
</gene>
<dbReference type="STRING" id="74649.A0A2P6QSH9"/>
<dbReference type="Proteomes" id="UP000238479">
    <property type="component" value="Chromosome 4"/>
</dbReference>
<name>A0A2P6QSH9_ROSCH</name>
<dbReference type="NCBIfam" id="TIGR01640">
    <property type="entry name" value="F_box_assoc_1"/>
    <property type="match status" value="1"/>
</dbReference>
<dbReference type="Pfam" id="PF08268">
    <property type="entry name" value="FBA_3"/>
    <property type="match status" value="1"/>
</dbReference>
<dbReference type="InterPro" id="IPR013187">
    <property type="entry name" value="F-box-assoc_dom_typ3"/>
</dbReference>